<keyword evidence="1" id="KW-0812">Transmembrane</keyword>
<evidence type="ECO:0000313" key="2">
    <source>
        <dbReference type="EMBL" id="MBO8423768.1"/>
    </source>
</evidence>
<feature type="transmembrane region" description="Helical" evidence="1">
    <location>
        <begin position="242"/>
        <end position="264"/>
    </location>
</feature>
<comment type="caution">
    <text evidence="2">The sequence shown here is derived from an EMBL/GenBank/DDBJ whole genome shotgun (WGS) entry which is preliminary data.</text>
</comment>
<organism evidence="2 3">
    <name type="scientific">Candidatus Stercoripulliclostridium pullicola</name>
    <dbReference type="NCBI Taxonomy" id="2840953"/>
    <lineage>
        <taxon>Bacteria</taxon>
        <taxon>Bacillati</taxon>
        <taxon>Bacillota</taxon>
        <taxon>Clostridia</taxon>
        <taxon>Eubacteriales</taxon>
        <taxon>Candidatus Stercoripulliclostridium</taxon>
    </lineage>
</organism>
<gene>
    <name evidence="2" type="ORF">IAB16_01910</name>
</gene>
<proteinExistence type="predicted"/>
<feature type="transmembrane region" description="Helical" evidence="1">
    <location>
        <begin position="26"/>
        <end position="48"/>
    </location>
</feature>
<dbReference type="Proteomes" id="UP000727857">
    <property type="component" value="Unassembled WGS sequence"/>
</dbReference>
<accession>A0A940DGH7</accession>
<keyword evidence="1" id="KW-1133">Transmembrane helix</keyword>
<feature type="transmembrane region" description="Helical" evidence="1">
    <location>
        <begin position="212"/>
        <end position="236"/>
    </location>
</feature>
<feature type="non-terminal residue" evidence="2">
    <location>
        <position position="1"/>
    </location>
</feature>
<feature type="transmembrane region" description="Helical" evidence="1">
    <location>
        <begin position="92"/>
        <end position="113"/>
    </location>
</feature>
<sequence>ALLIVFFIEIVVFTEGSAPEVSDTFFAVYGVTMFLTSVAGITAFALSIKFRRAFNGIISRAPASDELPAVNEYRAKTFAAAKARNGSRKAGVAVIISGVVLMILLIVIDTIQAPESEDFGPACVAGIIVGIIFTVAGIFILTFSKQRISSGDGAAANGRNVEEIIDDAQGRKQGYSLQTDANLQSLKYLFPNPELRGKAEELRRKQSKHTTVALIVSTFAGLLTALLFFSSLVLSVGAPHGYGVPFFVTLVFVAVFCTVLPSAVQLDRLEKLQKKELDENPEYALNRKIYAEYEAHSKIKGKVLPIAYCLSIIAGFAIAAALPDRLWSLCSVIPLMAGLYLNSFFVTQLRKKVIPIEREIDEKEAAAACVHVPADYSVSVESPAEEYVIAEKDDDDERY</sequence>
<evidence type="ECO:0000256" key="1">
    <source>
        <dbReference type="SAM" id="Phobius"/>
    </source>
</evidence>
<reference evidence="2" key="1">
    <citation type="submission" date="2020-10" db="EMBL/GenBank/DDBJ databases">
        <authorList>
            <person name="Gilroy R."/>
        </authorList>
    </citation>
    <scope>NUCLEOTIDE SEQUENCE</scope>
    <source>
        <strain evidence="2">517</strain>
    </source>
</reference>
<protein>
    <submittedName>
        <fullName evidence="2">Uncharacterized protein</fullName>
    </submittedName>
</protein>
<name>A0A940DGH7_9FIRM</name>
<reference evidence="2" key="2">
    <citation type="journal article" date="2021" name="PeerJ">
        <title>Extensive microbial diversity within the chicken gut microbiome revealed by metagenomics and culture.</title>
        <authorList>
            <person name="Gilroy R."/>
            <person name="Ravi A."/>
            <person name="Getino M."/>
            <person name="Pursley I."/>
            <person name="Horton D.L."/>
            <person name="Alikhan N.F."/>
            <person name="Baker D."/>
            <person name="Gharbi K."/>
            <person name="Hall N."/>
            <person name="Watson M."/>
            <person name="Adriaenssens E.M."/>
            <person name="Foster-Nyarko E."/>
            <person name="Jarju S."/>
            <person name="Secka A."/>
            <person name="Antonio M."/>
            <person name="Oren A."/>
            <person name="Chaudhuri R.R."/>
            <person name="La Ragione R."/>
            <person name="Hildebrand F."/>
            <person name="Pallen M.J."/>
        </authorList>
    </citation>
    <scope>NUCLEOTIDE SEQUENCE</scope>
    <source>
        <strain evidence="2">517</strain>
    </source>
</reference>
<feature type="transmembrane region" description="Helical" evidence="1">
    <location>
        <begin position="326"/>
        <end position="346"/>
    </location>
</feature>
<feature type="transmembrane region" description="Helical" evidence="1">
    <location>
        <begin position="303"/>
        <end position="320"/>
    </location>
</feature>
<keyword evidence="1" id="KW-0472">Membrane</keyword>
<feature type="transmembrane region" description="Helical" evidence="1">
    <location>
        <begin position="119"/>
        <end position="141"/>
    </location>
</feature>
<evidence type="ECO:0000313" key="3">
    <source>
        <dbReference type="Proteomes" id="UP000727857"/>
    </source>
</evidence>
<dbReference type="EMBL" id="JADINF010000047">
    <property type="protein sequence ID" value="MBO8423768.1"/>
    <property type="molecule type" value="Genomic_DNA"/>
</dbReference>
<dbReference type="AlphaFoldDB" id="A0A940DGH7"/>